<evidence type="ECO:0000256" key="4">
    <source>
        <dbReference type="ARBA" id="ARBA00022833"/>
    </source>
</evidence>
<accession>A0ABP0TCG9</accession>
<keyword evidence="12" id="KW-1185">Reference proteome</keyword>
<evidence type="ECO:0000256" key="7">
    <source>
        <dbReference type="ARBA" id="ARBA00023274"/>
    </source>
</evidence>
<feature type="region of interest" description="Disordered" evidence="9">
    <location>
        <begin position="89"/>
        <end position="230"/>
    </location>
</feature>
<comment type="similarity">
    <text evidence="8">Belongs to the U1 small nuclear ribonucleoprotein C family.</text>
</comment>
<keyword evidence="4 8" id="KW-0862">Zinc</keyword>
<keyword evidence="2 8" id="KW-0479">Metal-binding</keyword>
<dbReference type="HAMAP" id="MF_03153">
    <property type="entry name" value="U1_C"/>
    <property type="match status" value="1"/>
</dbReference>
<evidence type="ECO:0000313" key="12">
    <source>
        <dbReference type="Proteomes" id="UP001497512"/>
    </source>
</evidence>
<feature type="compositionally biased region" description="Pro residues" evidence="9">
    <location>
        <begin position="99"/>
        <end position="115"/>
    </location>
</feature>
<dbReference type="InterPro" id="IPR013085">
    <property type="entry name" value="U1-CZ_Znf_C2H2"/>
</dbReference>
<proteinExistence type="inferred from homology"/>
<comment type="function">
    <text evidence="8">Component of the spliceosomal U1 snRNP, which is essential for recognition of the pre-mRNA 5' splice-site and the subsequent assembly of the spliceosome. U1-C is directly involved in initial 5' splice-site recognition for both constitutive and regulated alternative splicing. The interaction with the 5' splice-site seems to precede base-pairing between the pre-mRNA and the U1 snRNA. Stimulates commitment or early (E) complex formation by stabilizing the base pairing of the 5' end of the U1 snRNA and the 5' splice-site region.</text>
</comment>
<dbReference type="Pfam" id="PF06220">
    <property type="entry name" value="zf-U1"/>
    <property type="match status" value="1"/>
</dbReference>
<evidence type="ECO:0000256" key="6">
    <source>
        <dbReference type="ARBA" id="ARBA00023242"/>
    </source>
</evidence>
<organism evidence="11 12">
    <name type="scientific">Sphagnum troendelagicum</name>
    <dbReference type="NCBI Taxonomy" id="128251"/>
    <lineage>
        <taxon>Eukaryota</taxon>
        <taxon>Viridiplantae</taxon>
        <taxon>Streptophyta</taxon>
        <taxon>Embryophyta</taxon>
        <taxon>Bryophyta</taxon>
        <taxon>Sphagnophytina</taxon>
        <taxon>Sphagnopsida</taxon>
        <taxon>Sphagnales</taxon>
        <taxon>Sphagnaceae</taxon>
        <taxon>Sphagnum</taxon>
    </lineage>
</organism>
<dbReference type="PIRSF" id="PIRSF037969">
    <property type="entry name" value="U1_snRNP-C"/>
    <property type="match status" value="1"/>
</dbReference>
<evidence type="ECO:0000256" key="1">
    <source>
        <dbReference type="ARBA" id="ARBA00004123"/>
    </source>
</evidence>
<name>A0ABP0TCG9_9BRYO</name>
<dbReference type="Gene3D" id="3.30.160.60">
    <property type="entry name" value="Classic Zinc Finger"/>
    <property type="match status" value="1"/>
</dbReference>
<evidence type="ECO:0000256" key="8">
    <source>
        <dbReference type="HAMAP-Rule" id="MF_03153"/>
    </source>
</evidence>
<feature type="compositionally biased region" description="Polar residues" evidence="9">
    <location>
        <begin position="201"/>
        <end position="212"/>
    </location>
</feature>
<comment type="subcellular location">
    <subcellularLocation>
        <location evidence="1 8">Nucleus</location>
    </subcellularLocation>
</comment>
<keyword evidence="6 8" id="KW-0539">Nucleus</keyword>
<sequence>MPRYYCDYCDTHLTHDSPSVRKQHCAGYKHKANVRQYYQQFEEQQTQSLIDQKVKEHLGQTAAAFAQQQIGGAFHQHLATLQSGQYKPLPAPGLLQRPSMPPSMRPPVLQPPSAPPSGYGPVSGGAPPTYRPSVTQTPASNGPTPQYYPNGNGPAQPQQQQYASSNSAPQQQYANSNSTLPPQQPYSTSSSTVQPQYTTSNNISQHQYSNGPSRPPMSSGFNGPPVYQQR</sequence>
<evidence type="ECO:0000256" key="9">
    <source>
        <dbReference type="SAM" id="MobiDB-lite"/>
    </source>
</evidence>
<evidence type="ECO:0000256" key="3">
    <source>
        <dbReference type="ARBA" id="ARBA00022771"/>
    </source>
</evidence>
<dbReference type="SMART" id="SM00451">
    <property type="entry name" value="ZnF_U1"/>
    <property type="match status" value="1"/>
</dbReference>
<feature type="domain" description="Matrin-type" evidence="10">
    <location>
        <begin position="4"/>
        <end position="36"/>
    </location>
</feature>
<dbReference type="PROSITE" id="PS50171">
    <property type="entry name" value="ZF_MATRIN"/>
    <property type="match status" value="1"/>
</dbReference>
<protein>
    <recommendedName>
        <fullName evidence="8">U1 small nuclear ribonucleoprotein C</fullName>
        <shortName evidence="8">U1 snRNP C</shortName>
        <shortName evidence="8">U1-C</shortName>
        <shortName evidence="8">U1C</shortName>
    </recommendedName>
</protein>
<keyword evidence="7 8" id="KW-0687">Ribonucleoprotein</keyword>
<evidence type="ECO:0000256" key="2">
    <source>
        <dbReference type="ARBA" id="ARBA00022723"/>
    </source>
</evidence>
<dbReference type="EMBL" id="OZ019893">
    <property type="protein sequence ID" value="CAK9192423.1"/>
    <property type="molecule type" value="Genomic_DNA"/>
</dbReference>
<dbReference type="SUPFAM" id="SSF57667">
    <property type="entry name" value="beta-beta-alpha zinc fingers"/>
    <property type="match status" value="1"/>
</dbReference>
<evidence type="ECO:0000313" key="11">
    <source>
        <dbReference type="EMBL" id="CAK9192423.1"/>
    </source>
</evidence>
<feature type="compositionally biased region" description="Polar residues" evidence="9">
    <location>
        <begin position="132"/>
        <end position="144"/>
    </location>
</feature>
<feature type="compositionally biased region" description="Low complexity" evidence="9">
    <location>
        <begin position="149"/>
        <end position="200"/>
    </location>
</feature>
<dbReference type="PANTHER" id="PTHR31148">
    <property type="entry name" value="U1 SMALL NUCLEAR RIBONUCLEOPROTEIN C"/>
    <property type="match status" value="1"/>
</dbReference>
<dbReference type="PANTHER" id="PTHR31148:SF1">
    <property type="entry name" value="U1 SMALL NUCLEAR RIBONUCLEOPROTEIN C"/>
    <property type="match status" value="1"/>
</dbReference>
<dbReference type="InterPro" id="IPR036236">
    <property type="entry name" value="Znf_C2H2_sf"/>
</dbReference>
<keyword evidence="5 8" id="KW-0694">RNA-binding</keyword>
<reference evidence="11 12" key="1">
    <citation type="submission" date="2024-02" db="EMBL/GenBank/DDBJ databases">
        <authorList>
            <consortium name="ELIXIR-Norway"/>
            <consortium name="Elixir Norway"/>
        </authorList>
    </citation>
    <scope>NUCLEOTIDE SEQUENCE [LARGE SCALE GENOMIC DNA]</scope>
</reference>
<dbReference type="InterPro" id="IPR000690">
    <property type="entry name" value="Matrin/U1-C_Znf_C2H2"/>
</dbReference>
<gene>
    <name evidence="11" type="ORF">CSSPTR1EN2_LOCUS1883</name>
</gene>
<keyword evidence="3 8" id="KW-0863">Zinc-finger</keyword>
<evidence type="ECO:0000256" key="5">
    <source>
        <dbReference type="ARBA" id="ARBA00022884"/>
    </source>
</evidence>
<dbReference type="InterPro" id="IPR003604">
    <property type="entry name" value="Matrin/U1-like-C_Znf_C2H2"/>
</dbReference>
<dbReference type="Proteomes" id="UP001497512">
    <property type="component" value="Chromosome 1"/>
</dbReference>
<comment type="subunit">
    <text evidence="8">U1 snRNP is composed of the 7 core Sm proteins B/B', D1, D2, D3, E, F and G that assemble in a heptameric protein ring on the Sm site of the small nuclear RNA to form the core snRNP, and at least 3 U1 snRNP-specific proteins U1-70K, U1-A and U1-C. U1-C interacts with U1 snRNA and the 5' splice-site region of the pre-mRNA.</text>
</comment>
<evidence type="ECO:0000259" key="10">
    <source>
        <dbReference type="PROSITE" id="PS50171"/>
    </source>
</evidence>
<dbReference type="InterPro" id="IPR017340">
    <property type="entry name" value="U1_snRNP-C"/>
</dbReference>